<feature type="compositionally biased region" description="Low complexity" evidence="1">
    <location>
        <begin position="27"/>
        <end position="41"/>
    </location>
</feature>
<comment type="caution">
    <text evidence="3">The sequence shown here is derived from an EMBL/GenBank/DDBJ whole genome shotgun (WGS) entry which is preliminary data.</text>
</comment>
<feature type="compositionally biased region" description="Gly residues" evidence="1">
    <location>
        <begin position="66"/>
        <end position="79"/>
    </location>
</feature>
<evidence type="ECO:0000256" key="1">
    <source>
        <dbReference type="SAM" id="MobiDB-lite"/>
    </source>
</evidence>
<protein>
    <submittedName>
        <fullName evidence="3">Uncharacterized protein</fullName>
    </submittedName>
</protein>
<accession>A0ABW1MWX6</accession>
<evidence type="ECO:0000313" key="4">
    <source>
        <dbReference type="Proteomes" id="UP001596139"/>
    </source>
</evidence>
<proteinExistence type="predicted"/>
<evidence type="ECO:0000313" key="3">
    <source>
        <dbReference type="EMBL" id="MFC6067757.1"/>
    </source>
</evidence>
<name>A0ABW1MWX6_9ACTN</name>
<dbReference type="RefSeq" id="WP_031051183.1">
    <property type="nucleotide sequence ID" value="NZ_JBHSPX010000015.1"/>
</dbReference>
<feature type="signal peptide" evidence="2">
    <location>
        <begin position="1"/>
        <end position="28"/>
    </location>
</feature>
<sequence length="79" mass="7606">MSFLRRAAAASVIAVALATCGAAPSALAAPSTSSASSASAAVPSDGEPGARPIQMGPFMFPSTGQLQGGFGWNTSGGGY</sequence>
<keyword evidence="2" id="KW-0732">Signal</keyword>
<keyword evidence="4" id="KW-1185">Reference proteome</keyword>
<organism evidence="3 4">
    <name type="scientific">Streptomyces ochraceiscleroticus</name>
    <dbReference type="NCBI Taxonomy" id="47761"/>
    <lineage>
        <taxon>Bacteria</taxon>
        <taxon>Bacillati</taxon>
        <taxon>Actinomycetota</taxon>
        <taxon>Actinomycetes</taxon>
        <taxon>Kitasatosporales</taxon>
        <taxon>Streptomycetaceae</taxon>
        <taxon>Streptomyces</taxon>
    </lineage>
</organism>
<evidence type="ECO:0000256" key="2">
    <source>
        <dbReference type="SAM" id="SignalP"/>
    </source>
</evidence>
<reference evidence="4" key="1">
    <citation type="journal article" date="2019" name="Int. J. Syst. Evol. Microbiol.">
        <title>The Global Catalogue of Microorganisms (GCM) 10K type strain sequencing project: providing services to taxonomists for standard genome sequencing and annotation.</title>
        <authorList>
            <consortium name="The Broad Institute Genomics Platform"/>
            <consortium name="The Broad Institute Genome Sequencing Center for Infectious Disease"/>
            <person name="Wu L."/>
            <person name="Ma J."/>
        </authorList>
    </citation>
    <scope>NUCLEOTIDE SEQUENCE [LARGE SCALE GENOMIC DNA]</scope>
    <source>
        <strain evidence="4">CGMCC 1.15180</strain>
    </source>
</reference>
<feature type="region of interest" description="Disordered" evidence="1">
    <location>
        <begin position="27"/>
        <end position="79"/>
    </location>
</feature>
<dbReference type="Proteomes" id="UP001596139">
    <property type="component" value="Unassembled WGS sequence"/>
</dbReference>
<gene>
    <name evidence="3" type="ORF">ACFP4F_35135</name>
</gene>
<feature type="chain" id="PRO_5045771490" evidence="2">
    <location>
        <begin position="29"/>
        <end position="79"/>
    </location>
</feature>
<dbReference type="EMBL" id="JBHSPX010000015">
    <property type="protein sequence ID" value="MFC6067757.1"/>
    <property type="molecule type" value="Genomic_DNA"/>
</dbReference>